<dbReference type="EnsemblPlants" id="AET5Gv21055200.1">
    <property type="protein sequence ID" value="AET5Gv21055200.1"/>
    <property type="gene ID" value="AET5Gv21055200"/>
</dbReference>
<proteinExistence type="predicted"/>
<name>A0A453M5H0_AEGTS</name>
<evidence type="ECO:0000313" key="1">
    <source>
        <dbReference type="EnsemblPlants" id="AET5Gv21055200.1"/>
    </source>
</evidence>
<protein>
    <submittedName>
        <fullName evidence="1">Uncharacterized protein</fullName>
    </submittedName>
</protein>
<sequence>GPFPNWMMLEPFVFRRDDKESFPDDIKAYLSVSGTTSWNAPFRIAFVLKEPPLPSRLYAHLPCFPDPRRHIPLAILATHRHLILLRIATDALDEGCCKIFLFTAPTTLPRSNLCLLVPSHTLTIPRKRPVTAYLVIIPSPKTSSAF</sequence>
<organism evidence="1 2">
    <name type="scientific">Aegilops tauschii subsp. strangulata</name>
    <name type="common">Goatgrass</name>
    <dbReference type="NCBI Taxonomy" id="200361"/>
    <lineage>
        <taxon>Eukaryota</taxon>
        <taxon>Viridiplantae</taxon>
        <taxon>Streptophyta</taxon>
        <taxon>Embryophyta</taxon>
        <taxon>Tracheophyta</taxon>
        <taxon>Spermatophyta</taxon>
        <taxon>Magnoliopsida</taxon>
        <taxon>Liliopsida</taxon>
        <taxon>Poales</taxon>
        <taxon>Poaceae</taxon>
        <taxon>BOP clade</taxon>
        <taxon>Pooideae</taxon>
        <taxon>Triticodae</taxon>
        <taxon>Triticeae</taxon>
        <taxon>Triticinae</taxon>
        <taxon>Aegilops</taxon>
    </lineage>
</organism>
<keyword evidence="2" id="KW-1185">Reference proteome</keyword>
<reference evidence="2" key="1">
    <citation type="journal article" date="2014" name="Science">
        <title>Ancient hybridizations among the ancestral genomes of bread wheat.</title>
        <authorList>
            <consortium name="International Wheat Genome Sequencing Consortium,"/>
            <person name="Marcussen T."/>
            <person name="Sandve S.R."/>
            <person name="Heier L."/>
            <person name="Spannagl M."/>
            <person name="Pfeifer M."/>
            <person name="Jakobsen K.S."/>
            <person name="Wulff B.B."/>
            <person name="Steuernagel B."/>
            <person name="Mayer K.F."/>
            <person name="Olsen O.A."/>
        </authorList>
    </citation>
    <scope>NUCLEOTIDE SEQUENCE [LARGE SCALE GENOMIC DNA]</scope>
    <source>
        <strain evidence="2">cv. AL8/78</strain>
    </source>
</reference>
<reference evidence="1" key="4">
    <citation type="submission" date="2019-03" db="UniProtKB">
        <authorList>
            <consortium name="EnsemblPlants"/>
        </authorList>
    </citation>
    <scope>IDENTIFICATION</scope>
</reference>
<evidence type="ECO:0000313" key="2">
    <source>
        <dbReference type="Proteomes" id="UP000015105"/>
    </source>
</evidence>
<dbReference type="Gramene" id="AET5Gv21055200.1">
    <property type="protein sequence ID" value="AET5Gv21055200.1"/>
    <property type="gene ID" value="AET5Gv21055200"/>
</dbReference>
<reference evidence="2" key="2">
    <citation type="journal article" date="2017" name="Nat. Plants">
        <title>The Aegilops tauschii genome reveals multiple impacts of transposons.</title>
        <authorList>
            <person name="Zhao G."/>
            <person name="Zou C."/>
            <person name="Li K."/>
            <person name="Wang K."/>
            <person name="Li T."/>
            <person name="Gao L."/>
            <person name="Zhang X."/>
            <person name="Wang H."/>
            <person name="Yang Z."/>
            <person name="Liu X."/>
            <person name="Jiang W."/>
            <person name="Mao L."/>
            <person name="Kong X."/>
            <person name="Jiao Y."/>
            <person name="Jia J."/>
        </authorList>
    </citation>
    <scope>NUCLEOTIDE SEQUENCE [LARGE SCALE GENOMIC DNA]</scope>
    <source>
        <strain evidence="2">cv. AL8/78</strain>
    </source>
</reference>
<accession>A0A453M5H0</accession>
<reference evidence="1" key="3">
    <citation type="journal article" date="2017" name="Nature">
        <title>Genome sequence of the progenitor of the wheat D genome Aegilops tauschii.</title>
        <authorList>
            <person name="Luo M.C."/>
            <person name="Gu Y.Q."/>
            <person name="Puiu D."/>
            <person name="Wang H."/>
            <person name="Twardziok S.O."/>
            <person name="Deal K.R."/>
            <person name="Huo N."/>
            <person name="Zhu T."/>
            <person name="Wang L."/>
            <person name="Wang Y."/>
            <person name="McGuire P.E."/>
            <person name="Liu S."/>
            <person name="Long H."/>
            <person name="Ramasamy R.K."/>
            <person name="Rodriguez J.C."/>
            <person name="Van S.L."/>
            <person name="Yuan L."/>
            <person name="Wang Z."/>
            <person name="Xia Z."/>
            <person name="Xiao L."/>
            <person name="Anderson O.D."/>
            <person name="Ouyang S."/>
            <person name="Liang Y."/>
            <person name="Zimin A.V."/>
            <person name="Pertea G."/>
            <person name="Qi P."/>
            <person name="Bennetzen J.L."/>
            <person name="Dai X."/>
            <person name="Dawson M.W."/>
            <person name="Muller H.G."/>
            <person name="Kugler K."/>
            <person name="Rivarola-Duarte L."/>
            <person name="Spannagl M."/>
            <person name="Mayer K.F.X."/>
            <person name="Lu F.H."/>
            <person name="Bevan M.W."/>
            <person name="Leroy P."/>
            <person name="Li P."/>
            <person name="You F.M."/>
            <person name="Sun Q."/>
            <person name="Liu Z."/>
            <person name="Lyons E."/>
            <person name="Wicker T."/>
            <person name="Salzberg S.L."/>
            <person name="Devos K.M."/>
            <person name="Dvorak J."/>
        </authorList>
    </citation>
    <scope>NUCLEOTIDE SEQUENCE [LARGE SCALE GENOMIC DNA]</scope>
    <source>
        <strain evidence="1">cv. AL8/78</strain>
    </source>
</reference>
<reference evidence="1" key="5">
    <citation type="journal article" date="2021" name="G3 (Bethesda)">
        <title>Aegilops tauschii genome assembly Aet v5.0 features greater sequence contiguity and improved annotation.</title>
        <authorList>
            <person name="Wang L."/>
            <person name="Zhu T."/>
            <person name="Rodriguez J.C."/>
            <person name="Deal K.R."/>
            <person name="Dubcovsky J."/>
            <person name="McGuire P.E."/>
            <person name="Lux T."/>
            <person name="Spannagl M."/>
            <person name="Mayer K.F.X."/>
            <person name="Baldrich P."/>
            <person name="Meyers B.C."/>
            <person name="Huo N."/>
            <person name="Gu Y.Q."/>
            <person name="Zhou H."/>
            <person name="Devos K.M."/>
            <person name="Bennetzen J.L."/>
            <person name="Unver T."/>
            <person name="Budak H."/>
            <person name="Gulick P.J."/>
            <person name="Galiba G."/>
            <person name="Kalapos B."/>
            <person name="Nelson D.R."/>
            <person name="Li P."/>
            <person name="You F.M."/>
            <person name="Luo M.C."/>
            <person name="Dvorak J."/>
        </authorList>
    </citation>
    <scope>NUCLEOTIDE SEQUENCE [LARGE SCALE GENOMIC DNA]</scope>
    <source>
        <strain evidence="1">cv. AL8/78</strain>
    </source>
</reference>
<dbReference type="AlphaFoldDB" id="A0A453M5H0"/>
<dbReference type="Proteomes" id="UP000015105">
    <property type="component" value="Chromosome 5D"/>
</dbReference>